<accession>A0AA42BNX8</accession>
<dbReference type="PROSITE" id="PS50931">
    <property type="entry name" value="HTH_LYSR"/>
    <property type="match status" value="1"/>
</dbReference>
<proteinExistence type="inferred from homology"/>
<feature type="domain" description="HTH lysR-type" evidence="5">
    <location>
        <begin position="1"/>
        <end position="58"/>
    </location>
</feature>
<comment type="caution">
    <text evidence="6">The sequence shown here is derived from an EMBL/GenBank/DDBJ whole genome shotgun (WGS) entry which is preliminary data.</text>
</comment>
<dbReference type="EMBL" id="JANCLT010000003">
    <property type="protein sequence ID" value="MCP8968187.1"/>
    <property type="molecule type" value="Genomic_DNA"/>
</dbReference>
<dbReference type="InterPro" id="IPR000847">
    <property type="entry name" value="LysR_HTH_N"/>
</dbReference>
<keyword evidence="4" id="KW-0804">Transcription</keyword>
<evidence type="ECO:0000259" key="5">
    <source>
        <dbReference type="PROSITE" id="PS50931"/>
    </source>
</evidence>
<dbReference type="PANTHER" id="PTHR30126">
    <property type="entry name" value="HTH-TYPE TRANSCRIPTIONAL REGULATOR"/>
    <property type="match status" value="1"/>
</dbReference>
<keyword evidence="3" id="KW-0238">DNA-binding</keyword>
<dbReference type="PRINTS" id="PR00039">
    <property type="entry name" value="HTHLYSR"/>
</dbReference>
<reference evidence="6" key="1">
    <citation type="submission" date="2022-07" db="EMBL/GenBank/DDBJ databases">
        <authorList>
            <person name="Li W.-J."/>
            <person name="Deng Q.-Q."/>
        </authorList>
    </citation>
    <scope>NUCLEOTIDE SEQUENCE</scope>
    <source>
        <strain evidence="6">SYSU M60031</strain>
    </source>
</reference>
<dbReference type="InterPro" id="IPR005119">
    <property type="entry name" value="LysR_subst-bd"/>
</dbReference>
<gene>
    <name evidence="6" type="ORF">NK662_06495</name>
</gene>
<dbReference type="Gene3D" id="1.10.10.10">
    <property type="entry name" value="Winged helix-like DNA-binding domain superfamily/Winged helix DNA-binding domain"/>
    <property type="match status" value="1"/>
</dbReference>
<dbReference type="PANTHER" id="PTHR30126:SF64">
    <property type="entry name" value="HTH-TYPE TRANSCRIPTIONAL REGULATOR CITR"/>
    <property type="match status" value="1"/>
</dbReference>
<dbReference type="InterPro" id="IPR036388">
    <property type="entry name" value="WH-like_DNA-bd_sf"/>
</dbReference>
<dbReference type="Pfam" id="PF03466">
    <property type="entry name" value="LysR_substrate"/>
    <property type="match status" value="1"/>
</dbReference>
<protein>
    <submittedName>
        <fullName evidence="6">LysR family transcriptional regulator</fullName>
    </submittedName>
</protein>
<dbReference type="GO" id="GO:0003700">
    <property type="term" value="F:DNA-binding transcription factor activity"/>
    <property type="evidence" value="ECO:0007669"/>
    <property type="project" value="InterPro"/>
</dbReference>
<dbReference type="SUPFAM" id="SSF53850">
    <property type="entry name" value="Periplasmic binding protein-like II"/>
    <property type="match status" value="1"/>
</dbReference>
<evidence type="ECO:0000256" key="2">
    <source>
        <dbReference type="ARBA" id="ARBA00023015"/>
    </source>
</evidence>
<keyword evidence="2" id="KW-0805">Transcription regulation</keyword>
<evidence type="ECO:0000313" key="6">
    <source>
        <dbReference type="EMBL" id="MCP8968187.1"/>
    </source>
</evidence>
<evidence type="ECO:0000256" key="3">
    <source>
        <dbReference type="ARBA" id="ARBA00023125"/>
    </source>
</evidence>
<dbReference type="CDD" id="cd05466">
    <property type="entry name" value="PBP2_LTTR_substrate"/>
    <property type="match status" value="1"/>
</dbReference>
<dbReference type="AlphaFoldDB" id="A0AA42BNX8"/>
<keyword evidence="7" id="KW-1185">Reference proteome</keyword>
<dbReference type="FunFam" id="1.10.10.10:FF:000001">
    <property type="entry name" value="LysR family transcriptional regulator"/>
    <property type="match status" value="1"/>
</dbReference>
<dbReference type="Proteomes" id="UP001156102">
    <property type="component" value="Unassembled WGS sequence"/>
</dbReference>
<dbReference type="Pfam" id="PF00126">
    <property type="entry name" value="HTH_1"/>
    <property type="match status" value="1"/>
</dbReference>
<name>A0AA42BNX8_9BACI</name>
<dbReference type="SUPFAM" id="SSF46785">
    <property type="entry name" value="Winged helix' DNA-binding domain"/>
    <property type="match status" value="1"/>
</dbReference>
<dbReference type="RefSeq" id="WP_254758105.1">
    <property type="nucleotide sequence ID" value="NZ_JANCLT010000003.1"/>
</dbReference>
<evidence type="ECO:0000313" key="7">
    <source>
        <dbReference type="Proteomes" id="UP001156102"/>
    </source>
</evidence>
<comment type="similarity">
    <text evidence="1">Belongs to the LysR transcriptional regulatory family.</text>
</comment>
<evidence type="ECO:0000256" key="4">
    <source>
        <dbReference type="ARBA" id="ARBA00023163"/>
    </source>
</evidence>
<dbReference type="GO" id="GO:0000976">
    <property type="term" value="F:transcription cis-regulatory region binding"/>
    <property type="evidence" value="ECO:0007669"/>
    <property type="project" value="TreeGrafter"/>
</dbReference>
<sequence>MDLKWLETFVCAARNENFRKAAEELYISQPTVTVQIKLLESHLGSVLFERVGRRVRLTEAGRRFLPHAKQILLQQQAGMSELQRLQQGYTKTLRLAVSPLIAAYSIPFALSRYVRSFPEVEVSVQVAESKEIAGLVLRDEIDLGLSRLHVQHDDLSCRILAEDRVLLVAPHDGLDSEHAEALEMESILQAQTILTHNHPEYWDDLLLRLKQLHLPLRTMTVSQVHITKRFIEEGLGVSFLPESAVRRELLEGRLLEVYCGDFPLPSARTYAITREGHETGQHFLQFLKRFRLS</sequence>
<evidence type="ECO:0000256" key="1">
    <source>
        <dbReference type="ARBA" id="ARBA00009437"/>
    </source>
</evidence>
<organism evidence="6 7">
    <name type="scientific">Ectobacillus ponti</name>
    <dbReference type="NCBI Taxonomy" id="2961894"/>
    <lineage>
        <taxon>Bacteria</taxon>
        <taxon>Bacillati</taxon>
        <taxon>Bacillota</taxon>
        <taxon>Bacilli</taxon>
        <taxon>Bacillales</taxon>
        <taxon>Bacillaceae</taxon>
        <taxon>Ectobacillus</taxon>
    </lineage>
</organism>
<dbReference type="InterPro" id="IPR036390">
    <property type="entry name" value="WH_DNA-bd_sf"/>
</dbReference>
<dbReference type="Gene3D" id="3.40.190.290">
    <property type="match status" value="1"/>
</dbReference>